<feature type="compositionally biased region" description="Basic and acidic residues" evidence="1">
    <location>
        <begin position="487"/>
        <end position="499"/>
    </location>
</feature>
<feature type="region of interest" description="Disordered" evidence="1">
    <location>
        <begin position="472"/>
        <end position="512"/>
    </location>
</feature>
<dbReference type="EMBL" id="MG011690">
    <property type="protein sequence ID" value="AVK76234.1"/>
    <property type="molecule type" value="Genomic_DNA"/>
</dbReference>
<name>A0A2U7UCQ6_9VIRU</name>
<reference evidence="3" key="1">
    <citation type="journal article" date="2018" name="Nat. Commun.">
        <title>Diversity and evolution of the emerging Pandoraviridae family.</title>
        <authorList>
            <person name="Legendre M."/>
            <person name="Fabre E."/>
            <person name="Poirot O."/>
            <person name="Jeudy S."/>
            <person name="Lartigue A."/>
            <person name="Alempic J.M."/>
            <person name="Beucher L."/>
            <person name="Philippe N."/>
            <person name="Bertaux L."/>
            <person name="Christo-Foroux E."/>
            <person name="Labadie K."/>
            <person name="Coute Y."/>
            <person name="Abergel C."/>
            <person name="Claverie J.M."/>
        </authorList>
    </citation>
    <scope>NUCLEOTIDE SEQUENCE [LARGE SCALE GENOMIC DNA]</scope>
    <source>
        <strain evidence="3">Neocaledonia</strain>
    </source>
</reference>
<gene>
    <name evidence="3" type="ORF">pneo_cds_627</name>
</gene>
<dbReference type="GeneID" id="36842947"/>
<keyword evidence="2" id="KW-1133">Transmembrane helix</keyword>
<keyword evidence="2" id="KW-0472">Membrane</keyword>
<evidence type="ECO:0000256" key="2">
    <source>
        <dbReference type="SAM" id="Phobius"/>
    </source>
</evidence>
<proteinExistence type="predicted"/>
<dbReference type="Proteomes" id="UP000249287">
    <property type="component" value="Segment"/>
</dbReference>
<evidence type="ECO:0000256" key="1">
    <source>
        <dbReference type="SAM" id="MobiDB-lite"/>
    </source>
</evidence>
<evidence type="ECO:0000313" key="3">
    <source>
        <dbReference type="EMBL" id="AVK76234.1"/>
    </source>
</evidence>
<keyword evidence="2" id="KW-0812">Transmembrane</keyword>
<organism evidence="3">
    <name type="scientific">Pandoravirus neocaledonia</name>
    <dbReference type="NCBI Taxonomy" id="2107708"/>
    <lineage>
        <taxon>Viruses</taxon>
        <taxon>Pandoravirus</taxon>
    </lineage>
</organism>
<feature type="transmembrane region" description="Helical" evidence="2">
    <location>
        <begin position="16"/>
        <end position="37"/>
    </location>
</feature>
<accession>A0A2U7UCQ6</accession>
<dbReference type="RefSeq" id="YP_009482237.1">
    <property type="nucleotide sequence ID" value="NC_037666.1"/>
</dbReference>
<feature type="compositionally biased region" description="Basic and acidic residues" evidence="1">
    <location>
        <begin position="167"/>
        <end position="181"/>
    </location>
</feature>
<dbReference type="KEGG" id="vg:36842947"/>
<feature type="region of interest" description="Disordered" evidence="1">
    <location>
        <begin position="119"/>
        <end position="193"/>
    </location>
</feature>
<protein>
    <submittedName>
        <fullName evidence="3">Uncharacterized protein</fullName>
    </submittedName>
</protein>
<sequence>MTNEKKCVYCLFRKRWAFWGIDFFPYCACCVGIAAVAPDSSSFSFLLPSTKVERLLPSMDVQFHPDRPLRDLCLLLAARIAAADKDVRNGLGRATCHTHGPTRCETDTRIVQGNHITAEDSQPAAADDDPSVEDGSVGSIGRRDDNGATEDNGVQGDPSTPVAPPEQGKKQEHQHSTERPDQSINNEPDDAPYNKERLLVASILDRCPEGAQRPLSAWAPMTEAFVGTLPTEGAPLLYGGGSGAQNPTHSTATAAAALVRLLPALEAHGLDNVYAVVIRPENVDDVSGPWDAMNPLAEAYCGLGQWLVHVECGRKWYDDVHDGQELAGGVIAIRHLVHRHTHVCVTVRNATLGQGYDATTQDYLAFMRSGLATPEAFVDAVCGHVCDIPRVLSTSFGWSITPGQPQDRIAAFCKRRRSINSTRYTRRLSFTRASDNITVCVCIHDRTILVGRSQIDPPTMVPVVSLFDLPLGDAGDDQHQQQQQRHPVVDKGEGVDGPRPRKVPRPHADYTNADPAYKRMRKAARRRAHADRDYLVGCGLLDPMHLALGNSLRSDQHWPCVGFRLAPRGPVGARAEGAWYRRLAVRMDEVADLIRADTSGAFGFDVDREVHNVVVAAGPRLQDIVCSLLTSKRRIDGQMLDAMIDNMLSPIVVSSWRIFRPDRYVTRGSRFIDPPRGLYLNWRFRCNFVPDSVADGLAHARFYGHILVVATDPATTGDMRSRPVTVAGYYALSVREPRSIDTYEPFDSSDNRSSDFFDMDEQEAAAVAGALATVDVSTETRFGPDEPHHVISHYRDREFAPIPRERFRGILHEDAMRIDGAESAGARIIQVFDWMQKAFDRHATVFGVSY</sequence>